<comment type="caution">
    <text evidence="3">The sequence shown here is derived from an EMBL/GenBank/DDBJ whole genome shotgun (WGS) entry which is preliminary data.</text>
</comment>
<dbReference type="InterPro" id="IPR057952">
    <property type="entry name" value="Rv2743c-like"/>
</dbReference>
<dbReference type="Pfam" id="PF25587">
    <property type="entry name" value="Rv2743c"/>
    <property type="match status" value="1"/>
</dbReference>
<keyword evidence="2" id="KW-1133">Transmembrane helix</keyword>
<gene>
    <name evidence="3" type="ORF">BJP25_10210</name>
</gene>
<feature type="transmembrane region" description="Helical" evidence="2">
    <location>
        <begin position="83"/>
        <end position="102"/>
    </location>
</feature>
<dbReference type="RefSeq" id="WP_075973550.1">
    <property type="nucleotide sequence ID" value="NZ_MKQR01000007.1"/>
</dbReference>
<sequence length="263" mass="28097">MGSRRDEFFRLSSRFLEREFRDLSAPVLAQVRAALGRRRDERAIALRKRKRSARATRAWGVGTGLGGAGVAVQVAAAAPAPTLVGMIALTAAAGIGTAAAGVKSWRLHRQPLPEAPPPPVALPARDSAAREPVRRLTDAADTLRELLTQLGRTAVVPPEDVEHARRSGAEAHRALDGVAAQLQAVERARDHAPARDKGHLTEGVRALRRQLDEGVDGYCGLVAAAGRALAESSVHSHRPDRHELTDASDRLSALALALRDLAR</sequence>
<dbReference type="OrthoDB" id="3701303at2"/>
<proteinExistence type="predicted"/>
<dbReference type="Proteomes" id="UP000186040">
    <property type="component" value="Unassembled WGS sequence"/>
</dbReference>
<protein>
    <submittedName>
        <fullName evidence="3">Uncharacterized protein</fullName>
    </submittedName>
</protein>
<evidence type="ECO:0000313" key="3">
    <source>
        <dbReference type="EMBL" id="OLR94168.1"/>
    </source>
</evidence>
<feature type="region of interest" description="Disordered" evidence="1">
    <location>
        <begin position="111"/>
        <end position="131"/>
    </location>
</feature>
<accession>A0A1Q9LQ61</accession>
<evidence type="ECO:0000256" key="1">
    <source>
        <dbReference type="SAM" id="MobiDB-lite"/>
    </source>
</evidence>
<keyword evidence="4" id="KW-1185">Reference proteome</keyword>
<dbReference type="STRING" id="1193682.BJP25_10210"/>
<dbReference type="NCBIfam" id="NF047839">
    <property type="entry name" value="PspM_Rv2743c"/>
    <property type="match status" value="1"/>
</dbReference>
<name>A0A1Q9LQ61_9PSEU</name>
<keyword evidence="2" id="KW-0812">Transmembrane</keyword>
<feature type="transmembrane region" description="Helical" evidence="2">
    <location>
        <begin position="58"/>
        <end position="77"/>
    </location>
</feature>
<evidence type="ECO:0000313" key="4">
    <source>
        <dbReference type="Proteomes" id="UP000186040"/>
    </source>
</evidence>
<dbReference type="AlphaFoldDB" id="A0A1Q9LQ61"/>
<evidence type="ECO:0000256" key="2">
    <source>
        <dbReference type="SAM" id="Phobius"/>
    </source>
</evidence>
<dbReference type="EMBL" id="MKQR01000007">
    <property type="protein sequence ID" value="OLR94168.1"/>
    <property type="molecule type" value="Genomic_DNA"/>
</dbReference>
<organism evidence="3 4">
    <name type="scientific">Actinokineospora bangkokensis</name>
    <dbReference type="NCBI Taxonomy" id="1193682"/>
    <lineage>
        <taxon>Bacteria</taxon>
        <taxon>Bacillati</taxon>
        <taxon>Actinomycetota</taxon>
        <taxon>Actinomycetes</taxon>
        <taxon>Pseudonocardiales</taxon>
        <taxon>Pseudonocardiaceae</taxon>
        <taxon>Actinokineospora</taxon>
    </lineage>
</organism>
<keyword evidence="2" id="KW-0472">Membrane</keyword>
<reference evidence="3 4" key="1">
    <citation type="submission" date="2016-10" db="EMBL/GenBank/DDBJ databases">
        <title>The Draft Genome Sequence of Actinokineospora bangkokensis 44EHWT reveals the biosynthetic pathway of antifungal compounds Thailandins with unusual extender unit butylmalonyl-CoA.</title>
        <authorList>
            <person name="Greule A."/>
            <person name="Intra B."/>
            <person name="Flemming S."/>
            <person name="Rommel M.G."/>
            <person name="Panbangred W."/>
            <person name="Bechthold A."/>
        </authorList>
    </citation>
    <scope>NUCLEOTIDE SEQUENCE [LARGE SCALE GENOMIC DNA]</scope>
    <source>
        <strain evidence="3 4">44EHW</strain>
    </source>
</reference>